<gene>
    <name evidence="9" type="ORF">C7B47_14680</name>
</gene>
<keyword evidence="5 8" id="KW-0812">Transmembrane</keyword>
<reference evidence="9 10" key="1">
    <citation type="journal article" date="2014" name="BMC Genomics">
        <title>Comparison of environmental and isolate Sulfobacillus genomes reveals diverse carbon, sulfur, nitrogen, and hydrogen metabolisms.</title>
        <authorList>
            <person name="Justice N.B."/>
            <person name="Norman A."/>
            <person name="Brown C.T."/>
            <person name="Singh A."/>
            <person name="Thomas B.C."/>
            <person name="Banfield J.F."/>
        </authorList>
    </citation>
    <scope>NUCLEOTIDE SEQUENCE [LARGE SCALE GENOMIC DNA]</scope>
    <source>
        <strain evidence="9">AMDSBA5</strain>
    </source>
</reference>
<dbReference type="PANTHER" id="PTHR30269">
    <property type="entry name" value="TRANSMEMBRANE PROTEIN YFCA"/>
    <property type="match status" value="1"/>
</dbReference>
<feature type="transmembrane region" description="Helical" evidence="8">
    <location>
        <begin position="95"/>
        <end position="114"/>
    </location>
</feature>
<dbReference type="GO" id="GO:0005886">
    <property type="term" value="C:plasma membrane"/>
    <property type="evidence" value="ECO:0007669"/>
    <property type="project" value="UniProtKB-SubCell"/>
</dbReference>
<dbReference type="InterPro" id="IPR002781">
    <property type="entry name" value="TM_pro_TauE-like"/>
</dbReference>
<feature type="transmembrane region" description="Helical" evidence="8">
    <location>
        <begin position="224"/>
        <end position="242"/>
    </location>
</feature>
<evidence type="ECO:0000256" key="1">
    <source>
        <dbReference type="ARBA" id="ARBA00004651"/>
    </source>
</evidence>
<feature type="transmembrane region" description="Helical" evidence="8">
    <location>
        <begin position="162"/>
        <end position="183"/>
    </location>
</feature>
<protein>
    <recommendedName>
        <fullName evidence="8">Probable membrane transporter protein</fullName>
    </recommendedName>
</protein>
<feature type="transmembrane region" description="Helical" evidence="8">
    <location>
        <begin position="135"/>
        <end position="156"/>
    </location>
</feature>
<comment type="similarity">
    <text evidence="2 8">Belongs to the 4-toluene sulfonate uptake permease (TSUP) (TC 2.A.102) family.</text>
</comment>
<organism evidence="9 10">
    <name type="scientific">Sulfobacillus thermosulfidooxidans</name>
    <dbReference type="NCBI Taxonomy" id="28034"/>
    <lineage>
        <taxon>Bacteria</taxon>
        <taxon>Bacillati</taxon>
        <taxon>Bacillota</taxon>
        <taxon>Clostridia</taxon>
        <taxon>Eubacteriales</taxon>
        <taxon>Clostridiales Family XVII. Incertae Sedis</taxon>
        <taxon>Sulfobacillus</taxon>
    </lineage>
</organism>
<keyword evidence="4 8" id="KW-1003">Cell membrane</keyword>
<feature type="transmembrane region" description="Helical" evidence="8">
    <location>
        <begin position="70"/>
        <end position="89"/>
    </location>
</feature>
<feature type="transmembrane region" description="Helical" evidence="8">
    <location>
        <begin position="195"/>
        <end position="212"/>
    </location>
</feature>
<keyword evidence="3" id="KW-0813">Transport</keyword>
<feature type="transmembrane region" description="Helical" evidence="8">
    <location>
        <begin position="43"/>
        <end position="61"/>
    </location>
</feature>
<evidence type="ECO:0000313" key="9">
    <source>
        <dbReference type="EMBL" id="PSR24509.1"/>
    </source>
</evidence>
<dbReference type="InterPro" id="IPR052017">
    <property type="entry name" value="TSUP"/>
</dbReference>
<evidence type="ECO:0000256" key="3">
    <source>
        <dbReference type="ARBA" id="ARBA00022448"/>
    </source>
</evidence>
<dbReference type="Pfam" id="PF01925">
    <property type="entry name" value="TauE"/>
    <property type="match status" value="1"/>
</dbReference>
<comment type="subcellular location">
    <subcellularLocation>
        <location evidence="1 8">Cell membrane</location>
        <topology evidence="1 8">Multi-pass membrane protein</topology>
    </subcellularLocation>
</comment>
<dbReference type="EMBL" id="PXYX01000051">
    <property type="protein sequence ID" value="PSR24509.1"/>
    <property type="molecule type" value="Genomic_DNA"/>
</dbReference>
<evidence type="ECO:0000256" key="4">
    <source>
        <dbReference type="ARBA" id="ARBA00022475"/>
    </source>
</evidence>
<comment type="caution">
    <text evidence="9">The sequence shown here is derived from an EMBL/GenBank/DDBJ whole genome shotgun (WGS) entry which is preliminary data.</text>
</comment>
<dbReference type="AlphaFoldDB" id="A0A2T2WQJ4"/>
<evidence type="ECO:0000313" key="10">
    <source>
        <dbReference type="Proteomes" id="UP000242705"/>
    </source>
</evidence>
<dbReference type="PANTHER" id="PTHR30269:SF37">
    <property type="entry name" value="MEMBRANE TRANSPORTER PROTEIN"/>
    <property type="match status" value="1"/>
</dbReference>
<evidence type="ECO:0000256" key="6">
    <source>
        <dbReference type="ARBA" id="ARBA00022989"/>
    </source>
</evidence>
<sequence>MNLLLGLSLAGFVASLTSAAIGVGGGLLVMPILVLIFPPRLVIATTAPMFWANAIFTLYLYRKTFWIKRAAVLIPGVIIGILIGTDFVQIASPVILRRTIGIIALVFLALSVFLSSQGRKRIVELPMWIGVPASLLSGVVSSLSNIGGTFLSIFIIQGDVEPARFVGAMAFFYFIMTSVKMIVFSSTGLLTWKEIPWVIPSVGGIALGAVLGKTINRHISPQNFRFLIMGIVSFSSILLLFTR</sequence>
<keyword evidence="6 8" id="KW-1133">Transmembrane helix</keyword>
<evidence type="ECO:0000256" key="2">
    <source>
        <dbReference type="ARBA" id="ARBA00009142"/>
    </source>
</evidence>
<evidence type="ECO:0000256" key="5">
    <source>
        <dbReference type="ARBA" id="ARBA00022692"/>
    </source>
</evidence>
<evidence type="ECO:0000256" key="7">
    <source>
        <dbReference type="ARBA" id="ARBA00023136"/>
    </source>
</evidence>
<keyword evidence="7 8" id="KW-0472">Membrane</keyword>
<dbReference type="Proteomes" id="UP000242705">
    <property type="component" value="Unassembled WGS sequence"/>
</dbReference>
<accession>A0A2T2WQJ4</accession>
<proteinExistence type="inferred from homology"/>
<evidence type="ECO:0000256" key="8">
    <source>
        <dbReference type="RuleBase" id="RU363041"/>
    </source>
</evidence>
<name>A0A2T2WQJ4_SULTH</name>